<evidence type="ECO:0000256" key="1">
    <source>
        <dbReference type="ARBA" id="ARBA00022614"/>
    </source>
</evidence>
<accession>A0AAV2ML15</accession>
<dbReference type="InterPro" id="IPR006574">
    <property type="entry name" value="PRY"/>
</dbReference>
<dbReference type="SUPFAM" id="SSF52047">
    <property type="entry name" value="RNI-like"/>
    <property type="match status" value="1"/>
</dbReference>
<dbReference type="PROSITE" id="PS51450">
    <property type="entry name" value="LRR"/>
    <property type="match status" value="1"/>
</dbReference>
<feature type="region of interest" description="Disordered" evidence="3">
    <location>
        <begin position="58"/>
        <end position="168"/>
    </location>
</feature>
<gene>
    <name evidence="5" type="ORF">KC01_LOCUS40206</name>
</gene>
<keyword evidence="2" id="KW-0677">Repeat</keyword>
<dbReference type="InterPro" id="IPR013320">
    <property type="entry name" value="ConA-like_dom_sf"/>
</dbReference>
<dbReference type="InterPro" id="IPR003879">
    <property type="entry name" value="Butyrophylin_SPRY"/>
</dbReference>
<dbReference type="InterPro" id="IPR051261">
    <property type="entry name" value="NLR"/>
</dbReference>
<name>A0AAV2ML15_KNICA</name>
<proteinExistence type="predicted"/>
<keyword evidence="1" id="KW-0433">Leucine-rich repeat</keyword>
<dbReference type="Pfam" id="PF13516">
    <property type="entry name" value="LRR_6"/>
    <property type="match status" value="3"/>
</dbReference>
<dbReference type="SUPFAM" id="SSF49899">
    <property type="entry name" value="Concanavalin A-like lectins/glucanases"/>
    <property type="match status" value="1"/>
</dbReference>
<dbReference type="InterPro" id="IPR001870">
    <property type="entry name" value="B30.2/SPRY"/>
</dbReference>
<dbReference type="Proteomes" id="UP001497482">
    <property type="component" value="Chromosome 8"/>
</dbReference>
<keyword evidence="6" id="KW-1185">Reference proteome</keyword>
<protein>
    <recommendedName>
        <fullName evidence="4">B30.2/SPRY domain-containing protein</fullName>
    </recommendedName>
</protein>
<dbReference type="Gene3D" id="2.60.120.920">
    <property type="match status" value="1"/>
</dbReference>
<organism evidence="5 6">
    <name type="scientific">Knipowitschia caucasica</name>
    <name type="common">Caucasian dwarf goby</name>
    <name type="synonym">Pomatoschistus caucasicus</name>
    <dbReference type="NCBI Taxonomy" id="637954"/>
    <lineage>
        <taxon>Eukaryota</taxon>
        <taxon>Metazoa</taxon>
        <taxon>Chordata</taxon>
        <taxon>Craniata</taxon>
        <taxon>Vertebrata</taxon>
        <taxon>Euteleostomi</taxon>
        <taxon>Actinopterygii</taxon>
        <taxon>Neopterygii</taxon>
        <taxon>Teleostei</taxon>
        <taxon>Neoteleostei</taxon>
        <taxon>Acanthomorphata</taxon>
        <taxon>Gobiaria</taxon>
        <taxon>Gobiiformes</taxon>
        <taxon>Gobioidei</taxon>
        <taxon>Gobiidae</taxon>
        <taxon>Gobiinae</taxon>
        <taxon>Knipowitschia</taxon>
    </lineage>
</organism>
<dbReference type="SMART" id="SM01288">
    <property type="entry name" value="FISNA"/>
    <property type="match status" value="1"/>
</dbReference>
<dbReference type="SMART" id="SM00589">
    <property type="entry name" value="PRY"/>
    <property type="match status" value="1"/>
</dbReference>
<dbReference type="PROSITE" id="PS50188">
    <property type="entry name" value="B302_SPRY"/>
    <property type="match status" value="1"/>
</dbReference>
<dbReference type="PRINTS" id="PR01407">
    <property type="entry name" value="BUTYPHLNCDUF"/>
</dbReference>
<feature type="domain" description="B30.2/SPRY" evidence="4">
    <location>
        <begin position="533"/>
        <end position="729"/>
    </location>
</feature>
<dbReference type="Pfam" id="PF13765">
    <property type="entry name" value="PRY"/>
    <property type="match status" value="1"/>
</dbReference>
<dbReference type="EMBL" id="OZ035830">
    <property type="protein sequence ID" value="CAL1614127.1"/>
    <property type="molecule type" value="Genomic_DNA"/>
</dbReference>
<dbReference type="Pfam" id="PF14484">
    <property type="entry name" value="FISNA"/>
    <property type="match status" value="1"/>
</dbReference>
<dbReference type="AlphaFoldDB" id="A0AAV2ML15"/>
<dbReference type="SMART" id="SM00368">
    <property type="entry name" value="LRR_RI"/>
    <property type="match status" value="4"/>
</dbReference>
<feature type="compositionally biased region" description="Basic and acidic residues" evidence="3">
    <location>
        <begin position="62"/>
        <end position="71"/>
    </location>
</feature>
<evidence type="ECO:0000259" key="4">
    <source>
        <dbReference type="PROSITE" id="PS50188"/>
    </source>
</evidence>
<dbReference type="InterPro" id="IPR006553">
    <property type="entry name" value="Leu-rich_rpt_Cys-con_subtyp"/>
</dbReference>
<dbReference type="InterPro" id="IPR032675">
    <property type="entry name" value="LRR_dom_sf"/>
</dbReference>
<evidence type="ECO:0000256" key="3">
    <source>
        <dbReference type="SAM" id="MobiDB-lite"/>
    </source>
</evidence>
<reference evidence="5 6" key="1">
    <citation type="submission" date="2024-04" db="EMBL/GenBank/DDBJ databases">
        <authorList>
            <person name="Waldvogel A.-M."/>
            <person name="Schoenle A."/>
        </authorList>
    </citation>
    <scope>NUCLEOTIDE SEQUENCE [LARGE SCALE GENOMIC DNA]</scope>
</reference>
<dbReference type="InterPro" id="IPR043136">
    <property type="entry name" value="B30.2/SPRY_sf"/>
</dbReference>
<dbReference type="InterPro" id="IPR001611">
    <property type="entry name" value="Leu-rich_rpt"/>
</dbReference>
<dbReference type="PANTHER" id="PTHR24106">
    <property type="entry name" value="NACHT, LRR AND CARD DOMAINS-CONTAINING"/>
    <property type="match status" value="1"/>
</dbReference>
<dbReference type="Gene3D" id="3.80.10.10">
    <property type="entry name" value="Ribonuclease Inhibitor"/>
    <property type="match status" value="1"/>
</dbReference>
<feature type="compositionally biased region" description="Basic and acidic residues" evidence="3">
    <location>
        <begin position="95"/>
        <end position="112"/>
    </location>
</feature>
<evidence type="ECO:0000313" key="6">
    <source>
        <dbReference type="Proteomes" id="UP001497482"/>
    </source>
</evidence>
<dbReference type="SMART" id="SM00367">
    <property type="entry name" value="LRR_CC"/>
    <property type="match status" value="2"/>
</dbReference>
<sequence>MAARTQLGDIQLNPASSRSFWGERVSGHVCTSALSVHCYILGIMEPLSPGADLGPDLNSLCRSEEESERKTMNKPGSKTKTKSRPASIPSCESLKSNEPKEAIIDSKRKLDKSGSQTRPGPSCESLKSDRSKHPILNFKRRTMVKPGSETKRKSSSGPDPGPSCESLKSDWSKVLPIDFKRDSNPHPALSCGSSLSDSSKDWLVEFKNSPPENMGAESSTDQLGIDPLLPVFTRLQEKVLGFAKEQVQSFHRALNSDYPECSERVVEEQLIREALLTIALHFLERMGEGRVAERLFSQSAAGVCRDQLQQRLQHKLSLVSEGVAKAGSLAPLKQVYTELYITEGGAAGVNQEHEGLLPVMKASRKVTLSSRDLRVSDLTSVVSSSALKHLDLSHCWLTDSNVEQLCSGLKSATCRLEVLSLSFCRWSHLCCESLASVLGSSALKHLDLSNNDLTDSGVEQLCSGLKSATCRLEVLRLSGCVVSERGGAALASALSSAHSHLTELDLSYNHPGASAEVLTAVRDHPHYPLHTLRLDPAGERWMVTGPRKYFCDVSLDPNTANNTLQLSEDRRTVTRVEALQLYPSHQDRFSSCPQLLSSTALTGRSYFEVECSGDVAIALSHRGIGRRGDLDQCRFGDNDQSWSLRMEGDWSYFYHCKRKTQVDYYYKQRVGVFLDSEAGVLSFSDVYDDDKSWCPLHSVSVSVSEPLFVGFSLERPGSSVSLMNFDDEDDFDDDDEDD</sequence>
<evidence type="ECO:0000313" key="5">
    <source>
        <dbReference type="EMBL" id="CAL1614127.1"/>
    </source>
</evidence>
<dbReference type="InterPro" id="IPR029495">
    <property type="entry name" value="NACHT-assoc"/>
</dbReference>
<evidence type="ECO:0000256" key="2">
    <source>
        <dbReference type="ARBA" id="ARBA00022737"/>
    </source>
</evidence>